<evidence type="ECO:0000256" key="3">
    <source>
        <dbReference type="ARBA" id="ARBA00023163"/>
    </source>
</evidence>
<dbReference type="GO" id="GO:0000976">
    <property type="term" value="F:transcription cis-regulatory region binding"/>
    <property type="evidence" value="ECO:0007669"/>
    <property type="project" value="TreeGrafter"/>
</dbReference>
<comment type="caution">
    <text evidence="5">The sequence shown here is derived from an EMBL/GenBank/DDBJ whole genome shotgun (WGS) entry which is preliminary data.</text>
</comment>
<dbReference type="GO" id="GO:0003700">
    <property type="term" value="F:DNA-binding transcription factor activity"/>
    <property type="evidence" value="ECO:0007669"/>
    <property type="project" value="TreeGrafter"/>
</dbReference>
<keyword evidence="6" id="KW-1185">Reference proteome</keyword>
<protein>
    <submittedName>
        <fullName evidence="5">LacI family DNA-binding transcriptional regulator</fullName>
    </submittedName>
</protein>
<keyword evidence="2 5" id="KW-0238">DNA-binding</keyword>
<dbReference type="SMART" id="SM00354">
    <property type="entry name" value="HTH_LACI"/>
    <property type="match status" value="1"/>
</dbReference>
<evidence type="ECO:0000313" key="6">
    <source>
        <dbReference type="Proteomes" id="UP000517694"/>
    </source>
</evidence>
<dbReference type="PANTHER" id="PTHR30146">
    <property type="entry name" value="LACI-RELATED TRANSCRIPTIONAL REPRESSOR"/>
    <property type="match status" value="1"/>
</dbReference>
<dbReference type="InterPro" id="IPR046335">
    <property type="entry name" value="LacI/GalR-like_sensor"/>
</dbReference>
<sequence length="351" mass="37775">MAVNTGRSRGGRRPTLEEVAARAGVGRGTVSRVINGSPRVSAATRAAVEAAVAELGYVPNTAARALAANRTDAIALVVPEPETRFFAEPYFSDMLRGVGAELSDTEMQLLLIFAGGDRERRRLAQYLAAHRVDGVLLVSVHADDPLPDLVAQLEIPAVISGPRSVGETLPSVDSDNYAGARSAVEHLLQRGRRRIAHITGHLDVYGAQRRVDGYRDALRDAGLAVDERLVEVGDFTEEGGRRAMARLLERAPDVDAVFAGSDVTAAGARQVLRETGRRIPDDVALVGYDDSAIARHMDPPLTSVRQPIEEMGRAMIDLLLTEIADHRPVPSPAREPRQTVLPTELVVRASS</sequence>
<evidence type="ECO:0000256" key="2">
    <source>
        <dbReference type="ARBA" id="ARBA00023125"/>
    </source>
</evidence>
<dbReference type="InterPro" id="IPR010982">
    <property type="entry name" value="Lambda_DNA-bd_dom_sf"/>
</dbReference>
<dbReference type="SUPFAM" id="SSF47413">
    <property type="entry name" value="lambda repressor-like DNA-binding domains"/>
    <property type="match status" value="1"/>
</dbReference>
<dbReference type="RefSeq" id="WP_159666168.1">
    <property type="nucleotide sequence ID" value="NZ_JACMHY010000001.1"/>
</dbReference>
<dbReference type="PROSITE" id="PS00356">
    <property type="entry name" value="HTH_LACI_1"/>
    <property type="match status" value="1"/>
</dbReference>
<evidence type="ECO:0000259" key="4">
    <source>
        <dbReference type="PROSITE" id="PS50932"/>
    </source>
</evidence>
<dbReference type="Gene3D" id="3.40.50.2300">
    <property type="match status" value="2"/>
</dbReference>
<gene>
    <name evidence="5" type="ORF">H1R13_00900</name>
</gene>
<dbReference type="InterPro" id="IPR028082">
    <property type="entry name" value="Peripla_BP_I"/>
</dbReference>
<dbReference type="CDD" id="cd06267">
    <property type="entry name" value="PBP1_LacI_sugar_binding-like"/>
    <property type="match status" value="1"/>
</dbReference>
<dbReference type="OrthoDB" id="4268837at2"/>
<proteinExistence type="predicted"/>
<dbReference type="InterPro" id="IPR000843">
    <property type="entry name" value="HTH_LacI"/>
</dbReference>
<evidence type="ECO:0000256" key="1">
    <source>
        <dbReference type="ARBA" id="ARBA00023015"/>
    </source>
</evidence>
<name>A0A7X1HUW6_9ACTN</name>
<dbReference type="Gene3D" id="1.10.260.40">
    <property type="entry name" value="lambda repressor-like DNA-binding domains"/>
    <property type="match status" value="1"/>
</dbReference>
<dbReference type="SUPFAM" id="SSF53822">
    <property type="entry name" value="Periplasmic binding protein-like I"/>
    <property type="match status" value="1"/>
</dbReference>
<organism evidence="5 6">
    <name type="scientific">Streptomyces mexicanus</name>
    <dbReference type="NCBI Taxonomy" id="178566"/>
    <lineage>
        <taxon>Bacteria</taxon>
        <taxon>Bacillati</taxon>
        <taxon>Actinomycetota</taxon>
        <taxon>Actinomycetes</taxon>
        <taxon>Kitasatosporales</taxon>
        <taxon>Streptomycetaceae</taxon>
        <taxon>Streptomyces</taxon>
    </lineage>
</organism>
<dbReference type="PANTHER" id="PTHR30146:SF109">
    <property type="entry name" value="HTH-TYPE TRANSCRIPTIONAL REGULATOR GALS"/>
    <property type="match status" value="1"/>
</dbReference>
<keyword evidence="3" id="KW-0804">Transcription</keyword>
<feature type="domain" description="HTH lacI-type" evidence="4">
    <location>
        <begin position="14"/>
        <end position="68"/>
    </location>
</feature>
<dbReference type="Pfam" id="PF13377">
    <property type="entry name" value="Peripla_BP_3"/>
    <property type="match status" value="1"/>
</dbReference>
<accession>A0A7X1HUW6</accession>
<dbReference type="AlphaFoldDB" id="A0A7X1HUW6"/>
<evidence type="ECO:0000313" key="5">
    <source>
        <dbReference type="EMBL" id="MBC2863599.1"/>
    </source>
</evidence>
<dbReference type="Proteomes" id="UP000517694">
    <property type="component" value="Unassembled WGS sequence"/>
</dbReference>
<dbReference type="Pfam" id="PF00356">
    <property type="entry name" value="LacI"/>
    <property type="match status" value="1"/>
</dbReference>
<dbReference type="PROSITE" id="PS50932">
    <property type="entry name" value="HTH_LACI_2"/>
    <property type="match status" value="1"/>
</dbReference>
<keyword evidence="1" id="KW-0805">Transcription regulation</keyword>
<dbReference type="CDD" id="cd01392">
    <property type="entry name" value="HTH_LacI"/>
    <property type="match status" value="1"/>
</dbReference>
<dbReference type="EMBL" id="JACMHY010000001">
    <property type="protein sequence ID" value="MBC2863599.1"/>
    <property type="molecule type" value="Genomic_DNA"/>
</dbReference>
<reference evidence="5 6" key="1">
    <citation type="submission" date="2020-08" db="EMBL/GenBank/DDBJ databases">
        <title>Whole-Genome Sequence of French Clinical Streptomyces mexicanus Strain Q0842.</title>
        <authorList>
            <person name="Boxberger M."/>
            <person name="La Scola B."/>
        </authorList>
    </citation>
    <scope>NUCLEOTIDE SEQUENCE [LARGE SCALE GENOMIC DNA]</scope>
    <source>
        <strain evidence="5 6">Marseille-Q0842</strain>
    </source>
</reference>